<reference evidence="1 2" key="1">
    <citation type="submission" date="2016-09" db="EMBL/GenBank/DDBJ databases">
        <title>Genomic analysis reveals versatility of anaerobic energy metabolism of Geosporobacter ferrireducens IRF9 of phylum Firmicutes.</title>
        <authorList>
            <person name="Kim S.-J."/>
        </authorList>
    </citation>
    <scope>NUCLEOTIDE SEQUENCE [LARGE SCALE GENOMIC DNA]</scope>
    <source>
        <strain evidence="1 2">IRF9</strain>
    </source>
</reference>
<gene>
    <name evidence="1" type="ORF">Gferi_20995</name>
</gene>
<accession>A0A1D8GLX8</accession>
<protein>
    <submittedName>
        <fullName evidence="1">Uncharacterized protein</fullName>
    </submittedName>
</protein>
<evidence type="ECO:0000313" key="1">
    <source>
        <dbReference type="EMBL" id="AOT71792.1"/>
    </source>
</evidence>
<evidence type="ECO:0000313" key="2">
    <source>
        <dbReference type="Proteomes" id="UP000095743"/>
    </source>
</evidence>
<dbReference type="RefSeq" id="WP_069979990.1">
    <property type="nucleotide sequence ID" value="NZ_CP017269.1"/>
</dbReference>
<dbReference type="STRING" id="1424294.Gferi_20995"/>
<dbReference type="EMBL" id="CP017269">
    <property type="protein sequence ID" value="AOT71792.1"/>
    <property type="molecule type" value="Genomic_DNA"/>
</dbReference>
<dbReference type="OrthoDB" id="7942934at2"/>
<sequence>MSTILDRILVQIGDQKIIDKLLSLSKADLNSLLLELFEKQTDKFTPVDVLKAYQVNRFSTPSDIDPAKFHALETQLLTAAQKMDMQTVLLSPSAPFGSCSVFGCVDQYNVVSALRGTETLSDPSNMMAIIIADRLKRKTESNTPPLHYATTARAVRAQALSGKGFFAHFGLFCMVSSGKDIGSYACEKELLKKHLNFYKELLQEHFNAKLSIVLRKRGGYTDGDGFFDKMTTVVQTAFPDTPLSFDYDDVDNKYYQGINFQIYMETEHEKMMIGDGGFVDWICQMLGSKKERCLISGIGLDRLLLFSE</sequence>
<organism evidence="1 2">
    <name type="scientific">Geosporobacter ferrireducens</name>
    <dbReference type="NCBI Taxonomy" id="1424294"/>
    <lineage>
        <taxon>Bacteria</taxon>
        <taxon>Bacillati</taxon>
        <taxon>Bacillota</taxon>
        <taxon>Clostridia</taxon>
        <taxon>Peptostreptococcales</taxon>
        <taxon>Thermotaleaceae</taxon>
        <taxon>Geosporobacter</taxon>
    </lineage>
</organism>
<dbReference type="AlphaFoldDB" id="A0A1D8GLX8"/>
<proteinExistence type="predicted"/>
<keyword evidence="2" id="KW-1185">Reference proteome</keyword>
<dbReference type="KEGG" id="gfe:Gferi_20995"/>
<dbReference type="Proteomes" id="UP000095743">
    <property type="component" value="Chromosome"/>
</dbReference>
<name>A0A1D8GLX8_9FIRM</name>